<dbReference type="EMBL" id="CAADFN010000057">
    <property type="protein sequence ID" value="VFK19370.1"/>
    <property type="molecule type" value="Genomic_DNA"/>
</dbReference>
<feature type="compositionally biased region" description="Basic and acidic residues" evidence="1">
    <location>
        <begin position="349"/>
        <end position="361"/>
    </location>
</feature>
<evidence type="ECO:0008006" key="3">
    <source>
        <dbReference type="Google" id="ProtNLM"/>
    </source>
</evidence>
<evidence type="ECO:0000313" key="2">
    <source>
        <dbReference type="EMBL" id="VFK19370.1"/>
    </source>
</evidence>
<feature type="region of interest" description="Disordered" evidence="1">
    <location>
        <begin position="337"/>
        <end position="379"/>
    </location>
</feature>
<sequence>MAHYISFYPVGNGDTSQIFLENGKRLLFDYRHLKKTENGEGPEINLKEHLKEELKKAGRDSFDVVAFTHGDKDHIENSTEFFELRHAKKYQGDGRIKIDMLWVPAAMILETATNDQQSAEFVTWRQEARHRLKEGEGIRVFSKPEKLKDWLEENGMTLESRRHLITDAGQLVPDFTLEEDGVEFFCHSPFIKHVDEGDDLRNEAALIFNVRFRKGSQDYDYLAVGDSTWEVLEDIVEITKKHKNEDRLAWDLYNIPHHCSYKALSDEKGETETTPKPLVEELLLMGKKDAYLVSSSNPIQDTKEGREQDQPPHIQAKKCYERYLREVGGAKFLVTMEEPNTTNPKPLKFKIDNDGISRERSTPPSAAAIITSSPAPRAG</sequence>
<gene>
    <name evidence="2" type="ORF">BECKLFY1418C_GA0070996_10577</name>
</gene>
<proteinExistence type="predicted"/>
<evidence type="ECO:0000256" key="1">
    <source>
        <dbReference type="SAM" id="MobiDB-lite"/>
    </source>
</evidence>
<dbReference type="InterPro" id="IPR036866">
    <property type="entry name" value="RibonucZ/Hydroxyglut_hydro"/>
</dbReference>
<organism evidence="2">
    <name type="scientific">Candidatus Kentrum sp. LFY</name>
    <dbReference type="NCBI Taxonomy" id="2126342"/>
    <lineage>
        <taxon>Bacteria</taxon>
        <taxon>Pseudomonadati</taxon>
        <taxon>Pseudomonadota</taxon>
        <taxon>Gammaproteobacteria</taxon>
        <taxon>Candidatus Kentrum</taxon>
    </lineage>
</organism>
<dbReference type="SUPFAM" id="SSF56281">
    <property type="entry name" value="Metallo-hydrolase/oxidoreductase"/>
    <property type="match status" value="1"/>
</dbReference>
<protein>
    <recommendedName>
        <fullName evidence="3">Metal-dependent hydrolase, beta-lactamase superfamily II</fullName>
    </recommendedName>
</protein>
<reference evidence="2" key="1">
    <citation type="submission" date="2019-02" db="EMBL/GenBank/DDBJ databases">
        <authorList>
            <person name="Gruber-Vodicka R. H."/>
            <person name="Seah K. B. B."/>
        </authorList>
    </citation>
    <scope>NUCLEOTIDE SEQUENCE</scope>
    <source>
        <strain evidence="2">BECK_BY7</strain>
    </source>
</reference>
<dbReference type="AlphaFoldDB" id="A0A450WQT5"/>
<dbReference type="Gene3D" id="3.60.15.10">
    <property type="entry name" value="Ribonuclease Z/Hydroxyacylglutathione hydrolase-like"/>
    <property type="match status" value="1"/>
</dbReference>
<name>A0A450WQT5_9GAMM</name>
<feature type="compositionally biased region" description="Low complexity" evidence="1">
    <location>
        <begin position="362"/>
        <end position="379"/>
    </location>
</feature>
<accession>A0A450WQT5</accession>